<sequence>MTSQAPASRTMGALLREMAARYGDRPAIAFEGRQISFAELDTTVDRWARSLLACGIEQGQSVSVLAGNRPEWLYAAMASARIGAVLVPLNTWHRADELGYVLEHGDVKIAFCTDRLRSTDYAQILAEAVPAATRRPSKDSCLDEPSLPCLERVIELGPHRLPGAETLRHFLTRADSVPVAELHAAEAAVSDDDLLYLIYTSGSTARPKGVLLEHGHLIDNTFHIGERQGITCEDRSFLATPLFYGLGLLQAVGATWTHGGCVVLMEVYEPGAALRVLESERCTAFYGLGNMTRSLVEHPAWGKHRVNLTKGVLGLTAVDKSLAHDTLGLTQGTAIYGLTESYGLCAAGDWSDSFERARDTIGRPLPGWEIKVADPVTDEELSQGAVGQILIRGHATRGYHKDPQRNKDTFTSDGYFRTGDLASFTADGDLVFHSRLSEMMKPGGINVSPLEVELIIARLDAVREVHVVGVPHPQLGDRIVAFVDADPARLSAEDVTRHVRSAAAKYKTPHHVIFRDAAELPRVASGKVPKAALREIARREIGLGLSERP</sequence>
<name>A0A6G4AI81_9ACTN</name>
<dbReference type="GO" id="GO:0031956">
    <property type="term" value="F:medium-chain fatty acid-CoA ligase activity"/>
    <property type="evidence" value="ECO:0007669"/>
    <property type="project" value="TreeGrafter"/>
</dbReference>
<reference evidence="5" key="1">
    <citation type="submission" date="2020-02" db="EMBL/GenBank/DDBJ databases">
        <title>A new Streptomyces sp. for controlling soil-borne diseases.</title>
        <authorList>
            <person name="Li X."/>
            <person name="Tian Y."/>
            <person name="Gao K."/>
        </authorList>
    </citation>
    <scope>NUCLEOTIDE SEQUENCE [LARGE SCALE GENOMIC DNA]</scope>
    <source>
        <strain evidence="5">0250</strain>
    </source>
</reference>
<keyword evidence="2" id="KW-0436">Ligase</keyword>
<dbReference type="Gene3D" id="3.40.50.12780">
    <property type="entry name" value="N-terminal domain of ligase-like"/>
    <property type="match status" value="1"/>
</dbReference>
<dbReference type="Pfam" id="PF00501">
    <property type="entry name" value="AMP-binding"/>
    <property type="match status" value="1"/>
</dbReference>
<dbReference type="EMBL" id="JAAIKT010000026">
    <property type="protein sequence ID" value="NEW72952.1"/>
    <property type="molecule type" value="Genomic_DNA"/>
</dbReference>
<gene>
    <name evidence="5" type="ORF">G4H13_21870</name>
</gene>
<organism evidence="5 6">
    <name type="scientific">Streptomyces rhizosphaericus</name>
    <dbReference type="NCBI Taxonomy" id="114699"/>
    <lineage>
        <taxon>Bacteria</taxon>
        <taxon>Bacillati</taxon>
        <taxon>Actinomycetota</taxon>
        <taxon>Actinomycetes</taxon>
        <taxon>Kitasatosporales</taxon>
        <taxon>Streptomycetaceae</taxon>
        <taxon>Streptomyces</taxon>
        <taxon>Streptomyces violaceusniger group</taxon>
    </lineage>
</organism>
<dbReference type="SUPFAM" id="SSF56801">
    <property type="entry name" value="Acetyl-CoA synthetase-like"/>
    <property type="match status" value="1"/>
</dbReference>
<dbReference type="Pfam" id="PF13193">
    <property type="entry name" value="AMP-binding_C"/>
    <property type="match status" value="1"/>
</dbReference>
<dbReference type="PANTHER" id="PTHR43201">
    <property type="entry name" value="ACYL-COA SYNTHETASE"/>
    <property type="match status" value="1"/>
</dbReference>
<evidence type="ECO:0000259" key="4">
    <source>
        <dbReference type="Pfam" id="PF13193"/>
    </source>
</evidence>
<feature type="domain" description="AMP-binding enzyme C-terminal" evidence="4">
    <location>
        <begin position="451"/>
        <end position="527"/>
    </location>
</feature>
<dbReference type="InterPro" id="IPR000873">
    <property type="entry name" value="AMP-dep_synth/lig_dom"/>
</dbReference>
<dbReference type="InterPro" id="IPR045851">
    <property type="entry name" value="AMP-bd_C_sf"/>
</dbReference>
<dbReference type="InterPro" id="IPR025110">
    <property type="entry name" value="AMP-bd_C"/>
</dbReference>
<evidence type="ECO:0000256" key="2">
    <source>
        <dbReference type="ARBA" id="ARBA00022598"/>
    </source>
</evidence>
<feature type="domain" description="AMP-dependent synthetase/ligase" evidence="3">
    <location>
        <begin position="16"/>
        <end position="399"/>
    </location>
</feature>
<dbReference type="InterPro" id="IPR042099">
    <property type="entry name" value="ANL_N_sf"/>
</dbReference>
<dbReference type="PANTHER" id="PTHR43201:SF5">
    <property type="entry name" value="MEDIUM-CHAIN ACYL-COA LIGASE ACSF2, MITOCHONDRIAL"/>
    <property type="match status" value="1"/>
</dbReference>
<evidence type="ECO:0000256" key="1">
    <source>
        <dbReference type="ARBA" id="ARBA00006432"/>
    </source>
</evidence>
<proteinExistence type="inferred from homology"/>
<dbReference type="Gene3D" id="3.30.300.30">
    <property type="match status" value="1"/>
</dbReference>
<comment type="similarity">
    <text evidence="1">Belongs to the ATP-dependent AMP-binding enzyme family.</text>
</comment>
<comment type="caution">
    <text evidence="5">The sequence shown here is derived from an EMBL/GenBank/DDBJ whole genome shotgun (WGS) entry which is preliminary data.</text>
</comment>
<evidence type="ECO:0000313" key="5">
    <source>
        <dbReference type="EMBL" id="NEW72952.1"/>
    </source>
</evidence>
<keyword evidence="6" id="KW-1185">Reference proteome</keyword>
<dbReference type="GO" id="GO:0006631">
    <property type="term" value="P:fatty acid metabolic process"/>
    <property type="evidence" value="ECO:0007669"/>
    <property type="project" value="TreeGrafter"/>
</dbReference>
<dbReference type="RefSeq" id="WP_164429710.1">
    <property type="nucleotide sequence ID" value="NZ_JAAIKT010000026.1"/>
</dbReference>
<evidence type="ECO:0000313" key="6">
    <source>
        <dbReference type="Proteomes" id="UP000476310"/>
    </source>
</evidence>
<protein>
    <submittedName>
        <fullName evidence="5">AMP-binding protein</fullName>
    </submittedName>
</protein>
<evidence type="ECO:0000259" key="3">
    <source>
        <dbReference type="Pfam" id="PF00501"/>
    </source>
</evidence>
<accession>A0A6G4AI81</accession>
<dbReference type="AlphaFoldDB" id="A0A6G4AI81"/>
<dbReference type="Proteomes" id="UP000476310">
    <property type="component" value="Unassembled WGS sequence"/>
</dbReference>